<sequence length="152" mass="16210">MERKVFTRHPGGLPAAFVAGFVIVAVVAAAVASDGYGALVFGVVVALWGLWIFSRKVALVLDHDSLTTTLGSRSRTISYANIEDVLPGEEPSLIHFTGIAMLTDQPDRYADADAFTLGGPTVRICVRNADDCLIAVADQDHVQRAIRETIGA</sequence>
<gene>
    <name evidence="2" type="ORF">HC138_08215</name>
</gene>
<proteinExistence type="predicted"/>
<name>A0AAP6XLB2_9CORY</name>
<keyword evidence="1" id="KW-0472">Membrane</keyword>
<reference evidence="2 3" key="1">
    <citation type="submission" date="2020-03" db="EMBL/GenBank/DDBJ databases">
        <title>Draft genome sequences of bacterial isolates from the female urobiome.</title>
        <authorList>
            <person name="Miller-Ensminger T."/>
            <person name="Wolfe A.J."/>
            <person name="Putonti C."/>
        </authorList>
    </citation>
    <scope>NUCLEOTIDE SEQUENCE [LARGE SCALE GENOMIC DNA]</scope>
    <source>
        <strain evidence="2 3">UMB8490</strain>
    </source>
</reference>
<evidence type="ECO:0000313" key="3">
    <source>
        <dbReference type="Proteomes" id="UP000591626"/>
    </source>
</evidence>
<keyword evidence="1" id="KW-0812">Transmembrane</keyword>
<organism evidence="2 3">
    <name type="scientific">Corynebacterium coyleae</name>
    <dbReference type="NCBI Taxonomy" id="53374"/>
    <lineage>
        <taxon>Bacteria</taxon>
        <taxon>Bacillati</taxon>
        <taxon>Actinomycetota</taxon>
        <taxon>Actinomycetes</taxon>
        <taxon>Mycobacteriales</taxon>
        <taxon>Corynebacteriaceae</taxon>
        <taxon>Corynebacterium</taxon>
    </lineage>
</organism>
<comment type="caution">
    <text evidence="2">The sequence shown here is derived from an EMBL/GenBank/DDBJ whole genome shotgun (WGS) entry which is preliminary data.</text>
</comment>
<dbReference type="EMBL" id="JAAUVV010000015">
    <property type="protein sequence ID" value="NJJ04329.1"/>
    <property type="molecule type" value="Genomic_DNA"/>
</dbReference>
<dbReference type="Proteomes" id="UP000591626">
    <property type="component" value="Unassembled WGS sequence"/>
</dbReference>
<keyword evidence="1" id="KW-1133">Transmembrane helix</keyword>
<dbReference type="RefSeq" id="WP_167616867.1">
    <property type="nucleotide sequence ID" value="NZ_JAAUVV010000015.1"/>
</dbReference>
<evidence type="ECO:0008006" key="4">
    <source>
        <dbReference type="Google" id="ProtNLM"/>
    </source>
</evidence>
<protein>
    <recommendedName>
        <fullName evidence="4">PH domain-containing protein</fullName>
    </recommendedName>
</protein>
<evidence type="ECO:0000256" key="1">
    <source>
        <dbReference type="SAM" id="Phobius"/>
    </source>
</evidence>
<accession>A0AAP6XLB2</accession>
<evidence type="ECO:0000313" key="2">
    <source>
        <dbReference type="EMBL" id="NJJ04329.1"/>
    </source>
</evidence>
<dbReference type="AlphaFoldDB" id="A0AAP6XLB2"/>
<feature type="transmembrane region" description="Helical" evidence="1">
    <location>
        <begin position="36"/>
        <end position="53"/>
    </location>
</feature>
<feature type="transmembrane region" description="Helical" evidence="1">
    <location>
        <begin position="12"/>
        <end position="30"/>
    </location>
</feature>